<keyword evidence="4" id="KW-1185">Reference proteome</keyword>
<keyword evidence="2" id="KW-0378">Hydrolase</keyword>
<feature type="domain" description="Dienelactone hydrolase" evidence="1">
    <location>
        <begin position="20"/>
        <end position="243"/>
    </location>
</feature>
<dbReference type="OrthoDB" id="9787933at2"/>
<organism evidence="3">
    <name type="scientific">Tolypothrix bouteillei VB521301</name>
    <dbReference type="NCBI Taxonomy" id="1479485"/>
    <lineage>
        <taxon>Bacteria</taxon>
        <taxon>Bacillati</taxon>
        <taxon>Cyanobacteriota</taxon>
        <taxon>Cyanophyceae</taxon>
        <taxon>Nostocales</taxon>
        <taxon>Tolypothrichaceae</taxon>
        <taxon>Tolypothrix</taxon>
    </lineage>
</organism>
<evidence type="ECO:0000313" key="3">
    <source>
        <dbReference type="EMBL" id="KIE12504.1"/>
    </source>
</evidence>
<dbReference type="InterPro" id="IPR029058">
    <property type="entry name" value="AB_hydrolase_fold"/>
</dbReference>
<dbReference type="GO" id="GO:0016787">
    <property type="term" value="F:hydrolase activity"/>
    <property type="evidence" value="ECO:0007669"/>
    <property type="project" value="UniProtKB-KW"/>
</dbReference>
<sequence>MTTTEIRTTHVRVPNEGLQIDAYLAEPTREGTYAAVIVIQEIFGVNIHIREVTERLAKEGYVAIAPALFQRVAPGFEAAYTPEDIQVGRKYKEQTKADELISDIQATIAYLRTLPNVKKDAIGSIGFCFGGHVVYLAATLPDIKATASFYGGGIVNSTPGGGTPTIASTPEIKNPIYAFFGTQDKGIPVEHTEQIEAELNKHQIPHQVFRYEAGHGFFCDKRADYNPEAAADAWTHVLDLFQKNLRKAQSVS</sequence>
<evidence type="ECO:0000313" key="4">
    <source>
        <dbReference type="Proteomes" id="UP000029738"/>
    </source>
</evidence>
<dbReference type="STRING" id="1479485.DA73_0212885"/>
<reference evidence="3" key="1">
    <citation type="journal article" date="2015" name="Genome Announc.">
        <title>Draft Genome Sequence of Tolypothrix boutellei Strain VB521301.</title>
        <authorList>
            <person name="Chandrababunaidu M.M."/>
            <person name="Singh D."/>
            <person name="Sen D."/>
            <person name="Bhan S."/>
            <person name="Das S."/>
            <person name="Gupta A."/>
            <person name="Adhikary S.P."/>
            <person name="Tripathy S."/>
        </authorList>
    </citation>
    <scope>NUCLEOTIDE SEQUENCE</scope>
    <source>
        <strain evidence="3">VB521301</strain>
    </source>
</reference>
<dbReference type="SUPFAM" id="SSF53474">
    <property type="entry name" value="alpha/beta-Hydrolases"/>
    <property type="match status" value="1"/>
</dbReference>
<dbReference type="Proteomes" id="UP000029738">
    <property type="component" value="Unassembled WGS sequence"/>
</dbReference>
<evidence type="ECO:0000259" key="1">
    <source>
        <dbReference type="Pfam" id="PF01738"/>
    </source>
</evidence>
<protein>
    <submittedName>
        <fullName evidence="3">Carboxymethylenebutenolidase</fullName>
    </submittedName>
    <submittedName>
        <fullName evidence="2">Dienelactone hydrolase family protein</fullName>
    </submittedName>
</protein>
<proteinExistence type="predicted"/>
<evidence type="ECO:0000313" key="2">
    <source>
        <dbReference type="EMBL" id="KAF3891317.1"/>
    </source>
</evidence>
<dbReference type="Gene3D" id="3.40.50.1820">
    <property type="entry name" value="alpha/beta hydrolase"/>
    <property type="match status" value="1"/>
</dbReference>
<dbReference type="PANTHER" id="PTHR46623">
    <property type="entry name" value="CARBOXYMETHYLENEBUTENOLIDASE-RELATED"/>
    <property type="match status" value="1"/>
</dbReference>
<dbReference type="EMBL" id="JHEG02000037">
    <property type="protein sequence ID" value="KIE12504.1"/>
    <property type="molecule type" value="Genomic_DNA"/>
</dbReference>
<comment type="caution">
    <text evidence="3">The sequence shown here is derived from an EMBL/GenBank/DDBJ whole genome shotgun (WGS) entry which is preliminary data.</text>
</comment>
<dbReference type="InterPro" id="IPR002925">
    <property type="entry name" value="Dienelactn_hydro"/>
</dbReference>
<dbReference type="Pfam" id="PF01738">
    <property type="entry name" value="DLH"/>
    <property type="match status" value="1"/>
</dbReference>
<dbReference type="PANTHER" id="PTHR46623:SF6">
    <property type="entry name" value="ALPHA_BETA-HYDROLASES SUPERFAMILY PROTEIN"/>
    <property type="match status" value="1"/>
</dbReference>
<gene>
    <name evidence="3" type="ORF">DA73_0212885</name>
    <name evidence="2" type="ORF">DA73_0400035945</name>
</gene>
<accession>A0A0C1R4Q1</accession>
<dbReference type="InterPro" id="IPR051049">
    <property type="entry name" value="Dienelactone_hydrolase-like"/>
</dbReference>
<dbReference type="AlphaFoldDB" id="A0A0C1R4Q1"/>
<reference evidence="2" key="2">
    <citation type="submission" date="2019-11" db="EMBL/GenBank/DDBJ databases">
        <title>Improved Assembly of Tolypothrix boutellei genome.</title>
        <authorList>
            <person name="Sarangi A.N."/>
            <person name="Mukherjee M."/>
            <person name="Ghosh S."/>
            <person name="Singh D."/>
            <person name="Das A."/>
            <person name="Kant S."/>
            <person name="Prusty A."/>
            <person name="Tripathy S."/>
        </authorList>
    </citation>
    <scope>NUCLEOTIDE SEQUENCE</scope>
    <source>
        <strain evidence="2">VB521301</strain>
    </source>
</reference>
<dbReference type="RefSeq" id="WP_038082678.1">
    <property type="nucleotide sequence ID" value="NZ_JHEG04000001.1"/>
</dbReference>
<name>A0A0C1R4Q1_9CYAN</name>
<dbReference type="EMBL" id="JHEG04000001">
    <property type="protein sequence ID" value="KAF3891317.1"/>
    <property type="molecule type" value="Genomic_DNA"/>
</dbReference>